<dbReference type="InterPro" id="IPR025488">
    <property type="entry name" value="DUF4380"/>
</dbReference>
<reference evidence="2 3" key="1">
    <citation type="submission" date="2018-09" db="EMBL/GenBank/DDBJ databases">
        <title>Genome sequencing of strain 6GH32-13.</title>
        <authorList>
            <person name="Weon H.-Y."/>
            <person name="Heo J."/>
            <person name="Kwon S.-W."/>
        </authorList>
    </citation>
    <scope>NUCLEOTIDE SEQUENCE [LARGE SCALE GENOMIC DNA]</scope>
    <source>
        <strain evidence="2 3">5GH32-13</strain>
    </source>
</reference>
<accession>A0A3B7MVC3</accession>
<dbReference type="RefSeq" id="WP_119053911.1">
    <property type="nucleotide sequence ID" value="NZ_CP032157.1"/>
</dbReference>
<evidence type="ECO:0000313" key="3">
    <source>
        <dbReference type="Proteomes" id="UP000263900"/>
    </source>
</evidence>
<keyword evidence="3" id="KW-1185">Reference proteome</keyword>
<feature type="chain" id="PRO_5017675587" evidence="1">
    <location>
        <begin position="21"/>
        <end position="306"/>
    </location>
</feature>
<protein>
    <submittedName>
        <fullName evidence="2">DUF4380 domain-containing protein</fullName>
    </submittedName>
</protein>
<organism evidence="2 3">
    <name type="scientific">Paraflavitalea soli</name>
    <dbReference type="NCBI Taxonomy" id="2315862"/>
    <lineage>
        <taxon>Bacteria</taxon>
        <taxon>Pseudomonadati</taxon>
        <taxon>Bacteroidota</taxon>
        <taxon>Chitinophagia</taxon>
        <taxon>Chitinophagales</taxon>
        <taxon>Chitinophagaceae</taxon>
        <taxon>Paraflavitalea</taxon>
    </lineage>
</organism>
<dbReference type="Pfam" id="PF14315">
    <property type="entry name" value="DUF4380"/>
    <property type="match status" value="1"/>
</dbReference>
<dbReference type="KEGG" id="pseg:D3H65_30370"/>
<feature type="signal peptide" evidence="1">
    <location>
        <begin position="1"/>
        <end position="20"/>
    </location>
</feature>
<dbReference type="AlphaFoldDB" id="A0A3B7MVC3"/>
<dbReference type="EMBL" id="CP032157">
    <property type="protein sequence ID" value="AXY78038.1"/>
    <property type="molecule type" value="Genomic_DNA"/>
</dbReference>
<dbReference type="OrthoDB" id="6384861at2"/>
<proteinExistence type="predicted"/>
<evidence type="ECO:0000313" key="2">
    <source>
        <dbReference type="EMBL" id="AXY78038.1"/>
    </source>
</evidence>
<keyword evidence="1" id="KW-0732">Signal</keyword>
<dbReference type="Proteomes" id="UP000263900">
    <property type="component" value="Chromosome"/>
</dbReference>
<gene>
    <name evidence="2" type="ORF">D3H65_30370</name>
</gene>
<evidence type="ECO:0000256" key="1">
    <source>
        <dbReference type="SAM" id="SignalP"/>
    </source>
</evidence>
<sequence>MKLHWWLAGCWILIPAISLAQQAMPVKKGNGYTLSSLKGQLMGIDPDQGGRISFLTMDGVNFLTDSLVNKENWGSTFWPSPQSDWNWPPPAAWDNQPYTVTLEGNRLKMQSVVDPKSGLAVTKFFSANVQAGYYELEYVITNQTAIVKKVAPWEVTRVHPNGFCFFPMGKGHLRGGLMPQTTLENGICWYRYEQQKIPAQGDSQLYTDGSEGWFAAVNGDIILIKKFPDIAFEAAAPKEGEVELYANKDVPQKSYVEIEHQGAFTELAPGQSFSWTMQWFLRKLPRRIKAASGNGALIEYVRKVVN</sequence>
<name>A0A3B7MVC3_9BACT</name>